<keyword evidence="6" id="KW-0443">Lipid metabolism</keyword>
<dbReference type="SUPFAM" id="SSF52777">
    <property type="entry name" value="CoA-dependent acyltransferases"/>
    <property type="match status" value="2"/>
</dbReference>
<comment type="similarity">
    <text evidence="2 10">Belongs to the carnitine/choline acetyltransferase family.</text>
</comment>
<comment type="catalytic activity">
    <reaction evidence="8">
        <text>4,8-dimethylnonanoyl-CoA + (R)-carnitine = O-4,8-dimethylnonanoyl-(R)-carnitine + CoA</text>
        <dbReference type="Rhea" id="RHEA:44860"/>
        <dbReference type="ChEBI" id="CHEBI:16347"/>
        <dbReference type="ChEBI" id="CHEBI:57287"/>
        <dbReference type="ChEBI" id="CHEBI:77061"/>
        <dbReference type="ChEBI" id="CHEBI:84654"/>
    </reaction>
</comment>
<organism evidence="12 13">
    <name type="scientific">Lutzomyia longipalpis</name>
    <name type="common">Sand fly</name>
    <dbReference type="NCBI Taxonomy" id="7200"/>
    <lineage>
        <taxon>Eukaryota</taxon>
        <taxon>Metazoa</taxon>
        <taxon>Ecdysozoa</taxon>
        <taxon>Arthropoda</taxon>
        <taxon>Hexapoda</taxon>
        <taxon>Insecta</taxon>
        <taxon>Pterygota</taxon>
        <taxon>Neoptera</taxon>
        <taxon>Endopterygota</taxon>
        <taxon>Diptera</taxon>
        <taxon>Nematocera</taxon>
        <taxon>Psychodoidea</taxon>
        <taxon>Psychodidae</taxon>
        <taxon>Lutzomyia</taxon>
        <taxon>Lutzomyia</taxon>
    </lineage>
</organism>
<dbReference type="GO" id="GO:0005739">
    <property type="term" value="C:mitochondrion"/>
    <property type="evidence" value="ECO:0007669"/>
    <property type="project" value="TreeGrafter"/>
</dbReference>
<comment type="pathway">
    <text evidence="1">Lipid metabolism; fatty acid beta-oxidation.</text>
</comment>
<sequence>MLRTSAVATRRCFSTRPDGDYQFLHRSKIPMLHFQKSLPRLPIPELQNTCRKYLAALSPLLTAEAHARTAGIVKDFEGGIGRDLQERLKVRDSVNQHTSYISDPWFEMYITDRAPLPVNYTPLLGMKYPSTPPPTLPVQTANILITTARFLRALRAEYLTPEIFHMNAKTADSAFYQKIVQMVPQRFATYTSYAFKSFPLDMSQYQGLFSATRIPRQGKDRIFRAPKDPRHVVVLRKGNIYRLDVLDRDGNIEVPESLSEKNRRGMEIVDSGIICLCLDDLSYGDLDVAARTRDHLYANGPNRWFDKSISVVVSSDARTTVQFEHSWGDGVAVLRYFNEVFKEISERPFITEGTVAQAPGDEAVEKLSFDLDDKMKTGIDEAKKRHKAVEDSLDINYMQSELVGKKLCKSAKISPDSMAQFAIQLAYAYLTGGTTATYESCSTAAFRCGRTETVRPATEATKKLCQVLLNKGPNDAATAEEVAMLRECSNRHNQLTKEAAMGQGFDRHLFALKDIAKSQGMALPDLYNDPAYALINHNVLSTSTLSTPAIEVGGFGPVVPDGYGIGYVIDAQRLGSIVTTYRAKRNGKEFVEALEKAAKEIRKILDVASKEGTK</sequence>
<reference evidence="12" key="1">
    <citation type="submission" date="2020-05" db="UniProtKB">
        <authorList>
            <consortium name="EnsemblMetazoa"/>
        </authorList>
    </citation>
    <scope>IDENTIFICATION</scope>
    <source>
        <strain evidence="12">Jacobina</strain>
    </source>
</reference>
<protein>
    <recommendedName>
        <fullName evidence="11">Choline/carnitine acyltransferase domain-containing protein</fullName>
    </recommendedName>
</protein>
<evidence type="ECO:0000313" key="13">
    <source>
        <dbReference type="Proteomes" id="UP000092461"/>
    </source>
</evidence>
<dbReference type="InterPro" id="IPR039551">
    <property type="entry name" value="Cho/carn_acyl_trans"/>
</dbReference>
<evidence type="ECO:0000256" key="1">
    <source>
        <dbReference type="ARBA" id="ARBA00005005"/>
    </source>
</evidence>
<dbReference type="UniPathway" id="UPA00659"/>
<evidence type="ECO:0000256" key="9">
    <source>
        <dbReference type="PIRSR" id="PIRSR600542-1"/>
    </source>
</evidence>
<evidence type="ECO:0000256" key="8">
    <source>
        <dbReference type="ARBA" id="ARBA00048999"/>
    </source>
</evidence>
<evidence type="ECO:0000259" key="11">
    <source>
        <dbReference type="Pfam" id="PF00755"/>
    </source>
</evidence>
<evidence type="ECO:0000256" key="6">
    <source>
        <dbReference type="ARBA" id="ARBA00023098"/>
    </source>
</evidence>
<dbReference type="Pfam" id="PF00755">
    <property type="entry name" value="Carn_acyltransf"/>
    <property type="match status" value="1"/>
</dbReference>
<dbReference type="InterPro" id="IPR042231">
    <property type="entry name" value="Cho/carn_acyl_trans_2"/>
</dbReference>
<dbReference type="EMBL" id="AJWK01016920">
    <property type="status" value="NOT_ANNOTATED_CDS"/>
    <property type="molecule type" value="Genomic_DNA"/>
</dbReference>
<dbReference type="InterPro" id="IPR042572">
    <property type="entry name" value="Carn_acyl_trans_N"/>
</dbReference>
<dbReference type="Proteomes" id="UP000092461">
    <property type="component" value="Unassembled WGS sequence"/>
</dbReference>
<dbReference type="Gene3D" id="3.30.559.70">
    <property type="entry name" value="Choline/Carnitine o-acyltransferase, domain 2"/>
    <property type="match status" value="2"/>
</dbReference>
<feature type="active site" description="Proton acceptor" evidence="9">
    <location>
        <position position="325"/>
    </location>
</feature>
<keyword evidence="7 10" id="KW-0012">Acyltransferase</keyword>
<dbReference type="Gene3D" id="1.10.275.20">
    <property type="entry name" value="Choline/Carnitine o-acyltransferase"/>
    <property type="match status" value="1"/>
</dbReference>
<keyword evidence="4 10" id="KW-0808">Transferase</keyword>
<evidence type="ECO:0000256" key="10">
    <source>
        <dbReference type="RuleBase" id="RU003801"/>
    </source>
</evidence>
<evidence type="ECO:0000313" key="12">
    <source>
        <dbReference type="EnsemblMetazoa" id="LLOJ005341-PA"/>
    </source>
</evidence>
<evidence type="ECO:0000256" key="5">
    <source>
        <dbReference type="ARBA" id="ARBA00022832"/>
    </source>
</evidence>
<evidence type="ECO:0000256" key="3">
    <source>
        <dbReference type="ARBA" id="ARBA00022448"/>
    </source>
</evidence>
<keyword evidence="3" id="KW-0813">Transport</keyword>
<evidence type="ECO:0000256" key="2">
    <source>
        <dbReference type="ARBA" id="ARBA00005232"/>
    </source>
</evidence>
<dbReference type="InterPro" id="IPR000542">
    <property type="entry name" value="Carn_acyl_trans"/>
</dbReference>
<evidence type="ECO:0000256" key="4">
    <source>
        <dbReference type="ARBA" id="ARBA00022679"/>
    </source>
</evidence>
<dbReference type="GO" id="GO:0004095">
    <property type="term" value="F:carnitine O-palmitoyltransferase activity"/>
    <property type="evidence" value="ECO:0007669"/>
    <property type="project" value="TreeGrafter"/>
</dbReference>
<feature type="domain" description="Choline/carnitine acyltransferase" evidence="11">
    <location>
        <begin position="258"/>
        <end position="596"/>
    </location>
</feature>
<dbReference type="VEuPathDB" id="VectorBase:LLONM1_006995"/>
<dbReference type="AlphaFoldDB" id="A0A1B0CL54"/>
<dbReference type="Gene3D" id="3.30.559.10">
    <property type="entry name" value="Chloramphenicol acetyltransferase-like domain"/>
    <property type="match status" value="1"/>
</dbReference>
<dbReference type="PANTHER" id="PTHR22589">
    <property type="entry name" value="CARNITINE O-ACYLTRANSFERASE"/>
    <property type="match status" value="1"/>
</dbReference>
<dbReference type="GO" id="GO:0006635">
    <property type="term" value="P:fatty acid beta-oxidation"/>
    <property type="evidence" value="ECO:0007669"/>
    <property type="project" value="UniProtKB-UniPathway"/>
</dbReference>
<dbReference type="Gene3D" id="1.20.1280.180">
    <property type="match status" value="1"/>
</dbReference>
<accession>A0A1B0CL54</accession>
<proteinExistence type="inferred from homology"/>
<dbReference type="VEuPathDB" id="VectorBase:LLOJ005341"/>
<dbReference type="EnsemblMetazoa" id="LLOJ005341-RA">
    <property type="protein sequence ID" value="LLOJ005341-PA"/>
    <property type="gene ID" value="LLOJ005341"/>
</dbReference>
<dbReference type="PANTHER" id="PTHR22589:SF16">
    <property type="entry name" value="CARNITINE O-PALMITOYLTRANSFERASE 2, MITOCHONDRIAL"/>
    <property type="match status" value="1"/>
</dbReference>
<keyword evidence="13" id="KW-1185">Reference proteome</keyword>
<keyword evidence="5" id="KW-0276">Fatty acid metabolism</keyword>
<dbReference type="PROSITE" id="PS00440">
    <property type="entry name" value="ACYLTRANSF_C_2"/>
    <property type="match status" value="1"/>
</dbReference>
<evidence type="ECO:0000256" key="7">
    <source>
        <dbReference type="ARBA" id="ARBA00023315"/>
    </source>
</evidence>
<name>A0A1B0CL54_LUTLO</name>
<dbReference type="InterPro" id="IPR023213">
    <property type="entry name" value="CAT-like_dom_sf"/>
</dbReference>
<dbReference type="FunFam" id="1.10.275.20:FF:000001">
    <property type="entry name" value="carnitine O-palmitoyltransferase 2, mitochondrial"/>
    <property type="match status" value="1"/>
</dbReference>